<organism evidence="2 3">
    <name type="scientific">Thyridium curvatum</name>
    <dbReference type="NCBI Taxonomy" id="1093900"/>
    <lineage>
        <taxon>Eukaryota</taxon>
        <taxon>Fungi</taxon>
        <taxon>Dikarya</taxon>
        <taxon>Ascomycota</taxon>
        <taxon>Pezizomycotina</taxon>
        <taxon>Sordariomycetes</taxon>
        <taxon>Sordariomycetidae</taxon>
        <taxon>Thyridiales</taxon>
        <taxon>Thyridiaceae</taxon>
        <taxon>Thyridium</taxon>
    </lineage>
</organism>
<feature type="compositionally biased region" description="Pro residues" evidence="1">
    <location>
        <begin position="164"/>
        <end position="196"/>
    </location>
</feature>
<reference evidence="2 3" key="1">
    <citation type="submission" date="2019-06" db="EMBL/GenBank/DDBJ databases">
        <title>Draft genome sequence of the filamentous fungus Phialemoniopsis curvata isolated from diesel fuel.</title>
        <authorList>
            <person name="Varaljay V.A."/>
            <person name="Lyon W.J."/>
            <person name="Crouch A.L."/>
            <person name="Drake C.E."/>
            <person name="Hollomon J.M."/>
            <person name="Nadeau L.J."/>
            <person name="Nunn H.S."/>
            <person name="Stevenson B.S."/>
            <person name="Bojanowski C.L."/>
            <person name="Crookes-Goodson W.J."/>
        </authorList>
    </citation>
    <scope>NUCLEOTIDE SEQUENCE [LARGE SCALE GENOMIC DNA]</scope>
    <source>
        <strain evidence="2 3">D216</strain>
    </source>
</reference>
<feature type="compositionally biased region" description="Pro residues" evidence="1">
    <location>
        <begin position="34"/>
        <end position="55"/>
    </location>
</feature>
<dbReference type="AlphaFoldDB" id="A0A507BDS4"/>
<proteinExistence type="predicted"/>
<dbReference type="GeneID" id="41979525"/>
<sequence>MSYYPPNQQPPGSPYNPGNPGVAGYAPGQQQLPYFPPPPGAQGGPPPPPPPPPAQQPVNAAPAIPARPPGYETPQTYLTPHPPGHQQAPQPQPQWTSNIAGRQYQVHYAPPPKSPTRPPELPPRPTSAAPPSPGAYQGYSALPSGPYHSSQPSHTPYGYNNGYPLPPPPPGPPPAQSPSPYPAGGPGSSYPPPLQGPPAAASPYQYQLQPLPGPSSQPSTTYQAPPPPPPGPPPPQAASPYPGSSYQTIYQPNPASYQPPPPPGITSGVISPDDVHTPGRSQGYPQYSPGIAELGPSISVSSPPADANATSQPSQPNNAFVHSITPTNPAQPKPSKPVSAVENIISFTSPSPPTPAQLSQGVQEGSAARHDIEGVTNAFQSMKVGFDPRTSMPPPPPPPQPQQPSLTGSVPIMPGDNQHGANNPTPPQHGQYQEPQAQTYPPPPTQQPTEGVNSHGNSSAPLPSAGPPPGPPPPDQLHRADYTTPTHAENTPQGHGPATTKWTPRNDWDRRYEKYGIKTLPVCIGSAVPLKTTWYTHQSAPSYLICSRCYVDHIYPTRFKDDFKGEELEADKAHICRFPTLRVKKELFPQVVTTGDLQPFLDYANARLGLPECKGAKGAKGSEGIKWWRAKNDAIPGLVICETCVEDMLKSSPFMAKFEPATGQGEEDIWSCDLALPYLARVLQKTRETGDWTAFMEAANLRIQLQAAQPCPRLQHIPTENRNFYTPLQGPRHLTICECCYLDRVKDIDGMDSQWFRSTKREEKVPGEKASCDMVEPNILMLMIMADEREDPSLFFTALAKLTAEPHCGLEGVKTKRWYTLPSDPAGFGVCGACYEGTVEPWGISRFLKPKPGWAADGEAHLCALSAGHARFESMGRALLRTFFAGDAAQWDEYAGVYAAMPRCTRDSDCRGREWYGWPECTICPECYHEFCRGTALEAQMPWRRKLLTGYSMCEMYSPRMRGMYAEACGRTPPDATELRRYSDRRRVVYANTIVRCREMVNEQRMALVQQQMLNQQSLFYTQLGRNEVNTIGSHHTYSQAGVVGTFRSQWELDGARYGQQANEVMRNATRPGKAMMVAELERQWRAVE</sequence>
<evidence type="ECO:0000313" key="3">
    <source>
        <dbReference type="Proteomes" id="UP000319257"/>
    </source>
</evidence>
<dbReference type="OrthoDB" id="5324692at2759"/>
<dbReference type="Proteomes" id="UP000319257">
    <property type="component" value="Unassembled WGS sequence"/>
</dbReference>
<feature type="compositionally biased region" description="Pro residues" evidence="1">
    <location>
        <begin position="109"/>
        <end position="133"/>
    </location>
</feature>
<dbReference type="InParanoid" id="A0A507BDS4"/>
<dbReference type="EMBL" id="SKBQ01000134">
    <property type="protein sequence ID" value="TPX17633.1"/>
    <property type="molecule type" value="Genomic_DNA"/>
</dbReference>
<feature type="compositionally biased region" description="Pro residues" evidence="1">
    <location>
        <begin position="464"/>
        <end position="475"/>
    </location>
</feature>
<feature type="compositionally biased region" description="Low complexity" evidence="1">
    <location>
        <begin position="197"/>
        <end position="223"/>
    </location>
</feature>
<dbReference type="STRING" id="1093900.A0A507BDS4"/>
<evidence type="ECO:0000313" key="2">
    <source>
        <dbReference type="EMBL" id="TPX17633.1"/>
    </source>
</evidence>
<feature type="compositionally biased region" description="Pro residues" evidence="1">
    <location>
        <begin position="224"/>
        <end position="237"/>
    </location>
</feature>
<dbReference type="RefSeq" id="XP_030999344.1">
    <property type="nucleotide sequence ID" value="XM_031134879.1"/>
</dbReference>
<name>A0A507BDS4_9PEZI</name>
<accession>A0A507BDS4</accession>
<feature type="compositionally biased region" description="Polar residues" evidence="1">
    <location>
        <begin position="298"/>
        <end position="328"/>
    </location>
</feature>
<feature type="region of interest" description="Disordered" evidence="1">
    <location>
        <begin position="1"/>
        <end position="505"/>
    </location>
</feature>
<comment type="caution">
    <text evidence="2">The sequence shown here is derived from an EMBL/GenBank/DDBJ whole genome shotgun (WGS) entry which is preliminary data.</text>
</comment>
<feature type="compositionally biased region" description="Pro residues" evidence="1">
    <location>
        <begin position="391"/>
        <end position="402"/>
    </location>
</feature>
<evidence type="ECO:0008006" key="4">
    <source>
        <dbReference type="Google" id="ProtNLM"/>
    </source>
</evidence>
<feature type="compositionally biased region" description="Low complexity" evidence="1">
    <location>
        <begin position="238"/>
        <end position="256"/>
    </location>
</feature>
<feature type="compositionally biased region" description="Polar residues" evidence="1">
    <location>
        <begin position="483"/>
        <end position="493"/>
    </location>
</feature>
<evidence type="ECO:0000256" key="1">
    <source>
        <dbReference type="SAM" id="MobiDB-lite"/>
    </source>
</evidence>
<keyword evidence="3" id="KW-1185">Reference proteome</keyword>
<protein>
    <recommendedName>
        <fullName evidence="4">Integral membrane protein</fullName>
    </recommendedName>
</protein>
<gene>
    <name evidence="2" type="ORF">E0L32_012078</name>
</gene>